<name>A0A1F4ZTV7_9BACT</name>
<dbReference type="STRING" id="1797263.A2397_04770"/>
<dbReference type="Pfam" id="PF00702">
    <property type="entry name" value="Hydrolase"/>
    <property type="match status" value="1"/>
</dbReference>
<proteinExistence type="predicted"/>
<dbReference type="Gene3D" id="3.40.50.1000">
    <property type="entry name" value="HAD superfamily/HAD-like"/>
    <property type="match status" value="1"/>
</dbReference>
<dbReference type="InterPro" id="IPR006439">
    <property type="entry name" value="HAD-SF_hydro_IA"/>
</dbReference>
<dbReference type="SFLD" id="SFLDS00003">
    <property type="entry name" value="Haloacid_Dehalogenase"/>
    <property type="match status" value="1"/>
</dbReference>
<dbReference type="SUPFAM" id="SSF56784">
    <property type="entry name" value="HAD-like"/>
    <property type="match status" value="1"/>
</dbReference>
<evidence type="ECO:0000313" key="2">
    <source>
        <dbReference type="Proteomes" id="UP000176424"/>
    </source>
</evidence>
<dbReference type="InterPro" id="IPR023214">
    <property type="entry name" value="HAD_sf"/>
</dbReference>
<dbReference type="PANTHER" id="PTHR43611:SF3">
    <property type="entry name" value="FLAVIN MONONUCLEOTIDE HYDROLASE 1, CHLOROPLATIC"/>
    <property type="match status" value="1"/>
</dbReference>
<evidence type="ECO:0000313" key="1">
    <source>
        <dbReference type="EMBL" id="OGD09863.1"/>
    </source>
</evidence>
<gene>
    <name evidence="1" type="ORF">A2397_04770</name>
</gene>
<dbReference type="InterPro" id="IPR036412">
    <property type="entry name" value="HAD-like_sf"/>
</dbReference>
<dbReference type="CDD" id="cd02603">
    <property type="entry name" value="HAD_sEH-N_like"/>
    <property type="match status" value="1"/>
</dbReference>
<accession>A0A1F4ZTV7</accession>
<organism evidence="1 2">
    <name type="scientific">Candidatus Amesbacteria bacterium RIFOXYB1_FULL_44_23</name>
    <dbReference type="NCBI Taxonomy" id="1797263"/>
    <lineage>
        <taxon>Bacteria</taxon>
        <taxon>Candidatus Amesiibacteriota</taxon>
    </lineage>
</organism>
<dbReference type="PANTHER" id="PTHR43611">
    <property type="entry name" value="ALPHA-D-GLUCOSE 1-PHOSPHATE PHOSPHATASE"/>
    <property type="match status" value="1"/>
</dbReference>
<dbReference type="NCBIfam" id="TIGR01509">
    <property type="entry name" value="HAD-SF-IA-v3"/>
    <property type="match status" value="1"/>
</dbReference>
<dbReference type="AlphaFoldDB" id="A0A1F4ZTV7"/>
<dbReference type="SFLD" id="SFLDG01129">
    <property type="entry name" value="C1.5:_HAD__Beta-PGM__Phosphata"/>
    <property type="match status" value="1"/>
</dbReference>
<dbReference type="PRINTS" id="PR00413">
    <property type="entry name" value="HADHALOGNASE"/>
</dbReference>
<dbReference type="EMBL" id="MEXR01000020">
    <property type="protein sequence ID" value="OGD09863.1"/>
    <property type="molecule type" value="Genomic_DNA"/>
</dbReference>
<evidence type="ECO:0008006" key="3">
    <source>
        <dbReference type="Google" id="ProtNLM"/>
    </source>
</evidence>
<dbReference type="Proteomes" id="UP000176424">
    <property type="component" value="Unassembled WGS sequence"/>
</dbReference>
<dbReference type="NCBIfam" id="TIGR01549">
    <property type="entry name" value="HAD-SF-IA-v1"/>
    <property type="match status" value="1"/>
</dbReference>
<comment type="caution">
    <text evidence="1">The sequence shown here is derived from an EMBL/GenBank/DDBJ whole genome shotgun (WGS) entry which is preliminary data.</text>
</comment>
<sequence>MIKAVIFDFGGVVHSLGKRKLSEILVERTNKKLEEIKPLLGPLLLEMSVKAINEDQFWEMLGGKTEGVWEEQMRYDCIHSPVVELVKKLKRKKITTAVLSNTIAPHAEILANRGWYKYFDRVFLSFEIGLRKPDIKAYEHVLKELGVTGEECIFIDDILENLGPAKSLGIKTVLATSPDQVVREVRELIE</sequence>
<protein>
    <recommendedName>
        <fullName evidence="3">HAD family phosphatase</fullName>
    </recommendedName>
</protein>
<reference evidence="1 2" key="1">
    <citation type="journal article" date="2016" name="Nat. Commun.">
        <title>Thousands of microbial genomes shed light on interconnected biogeochemical processes in an aquifer system.</title>
        <authorList>
            <person name="Anantharaman K."/>
            <person name="Brown C.T."/>
            <person name="Hug L.A."/>
            <person name="Sharon I."/>
            <person name="Castelle C.J."/>
            <person name="Probst A.J."/>
            <person name="Thomas B.C."/>
            <person name="Singh A."/>
            <person name="Wilkins M.J."/>
            <person name="Karaoz U."/>
            <person name="Brodie E.L."/>
            <person name="Williams K.H."/>
            <person name="Hubbard S.S."/>
            <person name="Banfield J.F."/>
        </authorList>
    </citation>
    <scope>NUCLEOTIDE SEQUENCE [LARGE SCALE GENOMIC DNA]</scope>
</reference>